<dbReference type="SMART" id="SM00448">
    <property type="entry name" value="REC"/>
    <property type="match status" value="1"/>
</dbReference>
<dbReference type="SUPFAM" id="SSF52172">
    <property type="entry name" value="CheY-like"/>
    <property type="match status" value="1"/>
</dbReference>
<keyword evidence="1" id="KW-0597">Phosphoprotein</keyword>
<reference evidence="3 4" key="1">
    <citation type="submission" date="2021-02" db="EMBL/GenBank/DDBJ databases">
        <authorList>
            <person name="Jung H.S."/>
            <person name="Chun B.H."/>
            <person name="Jeon C.O."/>
        </authorList>
    </citation>
    <scope>NUCLEOTIDE SEQUENCE [LARGE SCALE GENOMIC DNA]</scope>
    <source>
        <strain evidence="3 4">LMG 25203</strain>
    </source>
</reference>
<feature type="domain" description="Response regulatory" evidence="2">
    <location>
        <begin position="5"/>
        <end position="131"/>
    </location>
</feature>
<feature type="modified residue" description="4-aspartylphosphate" evidence="1">
    <location>
        <position position="62"/>
    </location>
</feature>
<dbReference type="RefSeq" id="WP_187656268.1">
    <property type="nucleotide sequence ID" value="NZ_JACSOD020000506.1"/>
</dbReference>
<dbReference type="InterPro" id="IPR001789">
    <property type="entry name" value="Sig_transdc_resp-reg_receiver"/>
</dbReference>
<accession>A0ABS2D0A5</accession>
<dbReference type="PANTHER" id="PTHR44520">
    <property type="entry name" value="RESPONSE REGULATOR RCP1-RELATED"/>
    <property type="match status" value="1"/>
</dbReference>
<dbReference type="Proteomes" id="UP000759529">
    <property type="component" value="Unassembled WGS sequence"/>
</dbReference>
<proteinExistence type="predicted"/>
<sequence>MKFNDVFVVDDDKIFHFIIKKLLVHNNINVTPKFFENGLQAIEGIKTKLNKGENPPDLILLDINMPILDGWQFLEEFKAIKDKLSKEIIIYIVSSSDDSTDKNKAKNYQSEVKNYYLKPMTADDLKEIFSN</sequence>
<gene>
    <name evidence="3" type="ORF">H9X54_014955</name>
</gene>
<name>A0ABS2D0A5_9FLAO</name>
<dbReference type="Gene3D" id="3.40.50.2300">
    <property type="match status" value="1"/>
</dbReference>
<organism evidence="3 4">
    <name type="scientific">Flavobacterium macrobrachii</name>
    <dbReference type="NCBI Taxonomy" id="591204"/>
    <lineage>
        <taxon>Bacteria</taxon>
        <taxon>Pseudomonadati</taxon>
        <taxon>Bacteroidota</taxon>
        <taxon>Flavobacteriia</taxon>
        <taxon>Flavobacteriales</taxon>
        <taxon>Flavobacteriaceae</taxon>
        <taxon>Flavobacterium</taxon>
    </lineage>
</organism>
<dbReference type="InterPro" id="IPR052893">
    <property type="entry name" value="TCS_response_regulator"/>
</dbReference>
<evidence type="ECO:0000313" key="3">
    <source>
        <dbReference type="EMBL" id="MBM6500589.1"/>
    </source>
</evidence>
<dbReference type="EMBL" id="JACSOD020000506">
    <property type="protein sequence ID" value="MBM6500589.1"/>
    <property type="molecule type" value="Genomic_DNA"/>
</dbReference>
<keyword evidence="4" id="KW-1185">Reference proteome</keyword>
<dbReference type="Pfam" id="PF00072">
    <property type="entry name" value="Response_reg"/>
    <property type="match status" value="1"/>
</dbReference>
<protein>
    <submittedName>
        <fullName evidence="3">Response regulator</fullName>
    </submittedName>
</protein>
<evidence type="ECO:0000259" key="2">
    <source>
        <dbReference type="PROSITE" id="PS50110"/>
    </source>
</evidence>
<evidence type="ECO:0000313" key="4">
    <source>
        <dbReference type="Proteomes" id="UP000759529"/>
    </source>
</evidence>
<comment type="caution">
    <text evidence="3">The sequence shown here is derived from an EMBL/GenBank/DDBJ whole genome shotgun (WGS) entry which is preliminary data.</text>
</comment>
<dbReference type="InterPro" id="IPR011006">
    <property type="entry name" value="CheY-like_superfamily"/>
</dbReference>
<dbReference type="PANTHER" id="PTHR44520:SF2">
    <property type="entry name" value="RESPONSE REGULATOR RCP1"/>
    <property type="match status" value="1"/>
</dbReference>
<dbReference type="PROSITE" id="PS50110">
    <property type="entry name" value="RESPONSE_REGULATORY"/>
    <property type="match status" value="1"/>
</dbReference>
<evidence type="ECO:0000256" key="1">
    <source>
        <dbReference type="PROSITE-ProRule" id="PRU00169"/>
    </source>
</evidence>